<evidence type="ECO:0000256" key="7">
    <source>
        <dbReference type="ARBA" id="ARBA00022824"/>
    </source>
</evidence>
<evidence type="ECO:0000256" key="11">
    <source>
        <dbReference type="RuleBase" id="RU363075"/>
    </source>
</evidence>
<feature type="transmembrane region" description="Helical" evidence="11">
    <location>
        <begin position="126"/>
        <end position="154"/>
    </location>
</feature>
<reference evidence="14" key="1">
    <citation type="submission" date="2025-08" db="UniProtKB">
        <authorList>
            <consortium name="RefSeq"/>
        </authorList>
    </citation>
    <scope>IDENTIFICATION</scope>
    <source>
        <tissue evidence="14">Testes</tissue>
    </source>
</reference>
<evidence type="ECO:0000256" key="5">
    <source>
        <dbReference type="ARBA" id="ARBA00022679"/>
    </source>
</evidence>
<comment type="similarity">
    <text evidence="10">Belongs to the glycosyltransferase 22 family. PIGZ subfamily.</text>
</comment>
<proteinExistence type="inferred from homology"/>
<feature type="transmembrane region" description="Helical" evidence="11">
    <location>
        <begin position="175"/>
        <end position="203"/>
    </location>
</feature>
<keyword evidence="9 11" id="KW-0472">Membrane</keyword>
<evidence type="ECO:0000256" key="4">
    <source>
        <dbReference type="ARBA" id="ARBA00022676"/>
    </source>
</evidence>
<dbReference type="GeneID" id="100373049"/>
<comment type="pathway">
    <text evidence="2">Glycolipid biosynthesis; glycosylphosphatidylinositol-anchor biosynthesis.</text>
</comment>
<evidence type="ECO:0000256" key="6">
    <source>
        <dbReference type="ARBA" id="ARBA00022692"/>
    </source>
</evidence>
<feature type="transmembrane region" description="Helical" evidence="11">
    <location>
        <begin position="294"/>
        <end position="318"/>
    </location>
</feature>
<comment type="subcellular location">
    <subcellularLocation>
        <location evidence="1 11">Endoplasmic reticulum membrane</location>
        <topology evidence="1 11">Multi-pass membrane protein</topology>
    </subcellularLocation>
</comment>
<keyword evidence="7 11" id="KW-0256">Endoplasmic reticulum</keyword>
<protein>
    <recommendedName>
        <fullName evidence="11">Mannosyltransferase</fullName>
        <ecNumber evidence="11">2.4.1.-</ecNumber>
    </recommendedName>
</protein>
<keyword evidence="5" id="KW-0808">Transferase</keyword>
<dbReference type="PANTHER" id="PTHR22760:SF3">
    <property type="entry name" value="GPI MANNOSYLTRANSFERASE 4"/>
    <property type="match status" value="1"/>
</dbReference>
<feature type="transmembrane region" description="Helical" evidence="11">
    <location>
        <begin position="56"/>
        <end position="77"/>
    </location>
</feature>
<dbReference type="EC" id="2.4.1.-" evidence="11"/>
<evidence type="ECO:0000256" key="8">
    <source>
        <dbReference type="ARBA" id="ARBA00022989"/>
    </source>
</evidence>
<evidence type="ECO:0000313" key="14">
    <source>
        <dbReference type="RefSeq" id="XP_006811249.1"/>
    </source>
</evidence>
<evidence type="ECO:0000256" key="1">
    <source>
        <dbReference type="ARBA" id="ARBA00004477"/>
    </source>
</evidence>
<accession>A0ABM0LU08</accession>
<dbReference type="RefSeq" id="XP_006811249.1">
    <property type="nucleotide sequence ID" value="XM_006811186.1"/>
</dbReference>
<organism evidence="13 14">
    <name type="scientific">Saccoglossus kowalevskii</name>
    <name type="common">Acorn worm</name>
    <dbReference type="NCBI Taxonomy" id="10224"/>
    <lineage>
        <taxon>Eukaryota</taxon>
        <taxon>Metazoa</taxon>
        <taxon>Hemichordata</taxon>
        <taxon>Enteropneusta</taxon>
        <taxon>Harrimaniidae</taxon>
        <taxon>Saccoglossus</taxon>
    </lineage>
</organism>
<feature type="transmembrane region" description="Helical" evidence="11">
    <location>
        <begin position="223"/>
        <end position="244"/>
    </location>
</feature>
<evidence type="ECO:0000256" key="9">
    <source>
        <dbReference type="ARBA" id="ARBA00023136"/>
    </source>
</evidence>
<dbReference type="Proteomes" id="UP000694865">
    <property type="component" value="Unplaced"/>
</dbReference>
<evidence type="ECO:0000313" key="13">
    <source>
        <dbReference type="Proteomes" id="UP000694865"/>
    </source>
</evidence>
<keyword evidence="12" id="KW-0732">Signal</keyword>
<feature type="transmembrane region" description="Helical" evidence="11">
    <location>
        <begin position="330"/>
        <end position="347"/>
    </location>
</feature>
<feature type="signal peptide" evidence="12">
    <location>
        <begin position="1"/>
        <end position="24"/>
    </location>
</feature>
<evidence type="ECO:0000256" key="10">
    <source>
        <dbReference type="ARBA" id="ARBA00038466"/>
    </source>
</evidence>
<dbReference type="InterPro" id="IPR005599">
    <property type="entry name" value="GPI_mannosylTrfase"/>
</dbReference>
<name>A0ABM0LU08_SACKO</name>
<gene>
    <name evidence="14" type="primary">LOC100373049</name>
</gene>
<evidence type="ECO:0000256" key="3">
    <source>
        <dbReference type="ARBA" id="ARBA00022502"/>
    </source>
</evidence>
<evidence type="ECO:0000256" key="12">
    <source>
        <dbReference type="SAM" id="SignalP"/>
    </source>
</evidence>
<keyword evidence="4 11" id="KW-0328">Glycosyltransferase</keyword>
<feature type="transmembrane region" description="Helical" evidence="11">
    <location>
        <begin position="84"/>
        <end position="106"/>
    </location>
</feature>
<keyword evidence="6 11" id="KW-0812">Transmembrane</keyword>
<keyword evidence="13" id="KW-1185">Reference proteome</keyword>
<keyword evidence="3" id="KW-0337">GPI-anchor biosynthesis</keyword>
<sequence>MNKVWLVFVCLRLTLVLLPHNAYIHPDEFFQNSEIVAGDLFDINVYRSWEWKSQQPIRTCIFPYLTSGPAFVLLKVFPQLISSYTLYVMPRLVMFLFSFIFDYIMYKLSHLLHINTKLSLNLLSSSYVMLVFYTRLFSNTLESILFFILLYVILKSTLSMRQHTHKSVSHFYSCIFHLSVIIVIGVFVRVTFLSFAVFPVLYWLYHIKLNYSLHTVLKCMISFIPTIVIVTLLCTVIDSLYYGFITFEHLFSLKGLTHLFSSSELLNHFTVTPLNFLQYNLDVSNLSEHTLHPYITHILVNTPLLFLPLLWSILVLFFQKYKKIRDNFNVFLISSIVVPLFILSLAPHQEPRFLMPLLCPFVLLFCKMETRLSHGFKVSWIVWNLLGSLMFGVVHQGGLLPSMIYLDSIQHSSQTMCHYIFFHTYMPPRHILSASQIQNSTNQITVHDLMHGEDLLLFNKLDRLVPLDDSLVYVVSPSSLHHLFCHKKGMYNFQLISQFYPHLTVEDIPDYHMPDKCNQDESDTFNFIKKYFSMNVYKISLD</sequence>
<dbReference type="Pfam" id="PF03901">
    <property type="entry name" value="Glyco_transf_22"/>
    <property type="match status" value="1"/>
</dbReference>
<evidence type="ECO:0000256" key="2">
    <source>
        <dbReference type="ARBA" id="ARBA00004687"/>
    </source>
</evidence>
<feature type="chain" id="PRO_5045939457" description="Mannosyltransferase" evidence="12">
    <location>
        <begin position="25"/>
        <end position="542"/>
    </location>
</feature>
<keyword evidence="8 11" id="KW-1133">Transmembrane helix</keyword>
<dbReference type="PANTHER" id="PTHR22760">
    <property type="entry name" value="GLYCOSYLTRANSFERASE"/>
    <property type="match status" value="1"/>
</dbReference>